<comment type="similarity">
    <text evidence="10">Belongs to the protein kinase superfamily.</text>
</comment>
<dbReference type="GO" id="GO:0005952">
    <property type="term" value="C:cAMP-dependent protein kinase complex"/>
    <property type="evidence" value="ECO:0007669"/>
    <property type="project" value="TreeGrafter"/>
</dbReference>
<dbReference type="PROSITE" id="PS00108">
    <property type="entry name" value="PROTEIN_KINASE_ST"/>
    <property type="match status" value="1"/>
</dbReference>
<dbReference type="Pfam" id="PF00069">
    <property type="entry name" value="Pkinase"/>
    <property type="match status" value="1"/>
</dbReference>
<dbReference type="PROSITE" id="PS00107">
    <property type="entry name" value="PROTEIN_KINASE_ATP"/>
    <property type="match status" value="1"/>
</dbReference>
<evidence type="ECO:0000259" key="11">
    <source>
        <dbReference type="PROSITE" id="PS50011"/>
    </source>
</evidence>
<keyword evidence="5 13" id="KW-0418">Kinase</keyword>
<dbReference type="STRING" id="1684307.A0A316UCC8"/>
<protein>
    <recommendedName>
        <fullName evidence="1">cAMP-dependent protein kinase</fullName>
        <ecNumber evidence="1">2.7.11.11</ecNumber>
    </recommendedName>
</protein>
<dbReference type="OrthoDB" id="63267at2759"/>
<dbReference type="EMBL" id="KZ819327">
    <property type="protein sequence ID" value="PWN20665.1"/>
    <property type="molecule type" value="Genomic_DNA"/>
</dbReference>
<evidence type="ECO:0000259" key="12">
    <source>
        <dbReference type="PROSITE" id="PS51285"/>
    </source>
</evidence>
<feature type="binding site" evidence="9">
    <location>
        <position position="70"/>
    </location>
    <ligand>
        <name>ATP</name>
        <dbReference type="ChEBI" id="CHEBI:30616"/>
    </ligand>
</feature>
<evidence type="ECO:0000256" key="8">
    <source>
        <dbReference type="ARBA" id="ARBA00047454"/>
    </source>
</evidence>
<comment type="catalytic activity">
    <reaction evidence="7">
        <text>L-threonyl-[protein] + ATP = O-phospho-L-threonyl-[protein] + ADP + H(+)</text>
        <dbReference type="Rhea" id="RHEA:46608"/>
        <dbReference type="Rhea" id="RHEA-COMP:11060"/>
        <dbReference type="Rhea" id="RHEA-COMP:11605"/>
        <dbReference type="ChEBI" id="CHEBI:15378"/>
        <dbReference type="ChEBI" id="CHEBI:30013"/>
        <dbReference type="ChEBI" id="CHEBI:30616"/>
        <dbReference type="ChEBI" id="CHEBI:61977"/>
        <dbReference type="ChEBI" id="CHEBI:456216"/>
        <dbReference type="EC" id="2.7.11.11"/>
    </reaction>
</comment>
<dbReference type="Gene3D" id="3.30.200.20">
    <property type="entry name" value="Phosphorylase Kinase, domain 1"/>
    <property type="match status" value="1"/>
</dbReference>
<evidence type="ECO:0000313" key="13">
    <source>
        <dbReference type="EMBL" id="PWN20665.1"/>
    </source>
</evidence>
<keyword evidence="14" id="KW-1185">Reference proteome</keyword>
<comment type="catalytic activity">
    <reaction evidence="8">
        <text>L-seryl-[protein] + ATP = O-phospho-L-seryl-[protein] + ADP + H(+)</text>
        <dbReference type="Rhea" id="RHEA:17989"/>
        <dbReference type="Rhea" id="RHEA-COMP:9863"/>
        <dbReference type="Rhea" id="RHEA-COMP:11604"/>
        <dbReference type="ChEBI" id="CHEBI:15378"/>
        <dbReference type="ChEBI" id="CHEBI:29999"/>
        <dbReference type="ChEBI" id="CHEBI:30616"/>
        <dbReference type="ChEBI" id="CHEBI:83421"/>
        <dbReference type="ChEBI" id="CHEBI:456216"/>
        <dbReference type="EC" id="2.7.11.11"/>
    </reaction>
</comment>
<sequence length="364" mass="41266">MKQQLQRPFDVSNLPSRLDFLRPPSLSPPDIRLRHFDVIGTLGKGTFGQVLLVRFKGLAATEPRSYFALKAMNKRDIVRMRQVEHVNSEKDIMRKIRHPFIISCHLTFQDSKCVYLLMDFAKGGEIFSHLRRVKRFPVDVTRFYIANVVLMLEHLHSKDIVYRDLKPENLLLDDHGYLKLADFGFAKELSGRTYTLCGTPPFLAPEVISGSGHGKAADWWALGILMYELLCGYPPWHSESALGTYDLILQGRLVFPSNIDFLAQDLIRSLLSSDLTRRLGNLAGGSADVKGHAFFAKVDWTQLVNKVIPAPIVPVTMPLAEGSLLSNFDTYDAPNPESFPALLGREKEGEWRGDCEFDCYFRTF</sequence>
<dbReference type="AlphaFoldDB" id="A0A316UCC8"/>
<dbReference type="SUPFAM" id="SSF56112">
    <property type="entry name" value="Protein kinase-like (PK-like)"/>
    <property type="match status" value="1"/>
</dbReference>
<dbReference type="PANTHER" id="PTHR24353">
    <property type="entry name" value="CYCLIC NUCLEOTIDE-DEPENDENT PROTEIN KINASE"/>
    <property type="match status" value="1"/>
</dbReference>
<dbReference type="GO" id="GO:0005829">
    <property type="term" value="C:cytosol"/>
    <property type="evidence" value="ECO:0007669"/>
    <property type="project" value="TreeGrafter"/>
</dbReference>
<evidence type="ECO:0000256" key="4">
    <source>
        <dbReference type="ARBA" id="ARBA00022741"/>
    </source>
</evidence>
<dbReference type="GeneID" id="37012065"/>
<dbReference type="PANTHER" id="PTHR24353:SF37">
    <property type="entry name" value="CAMP-DEPENDENT PROTEIN KINASE CATALYTIC SUBUNIT PRKX"/>
    <property type="match status" value="1"/>
</dbReference>
<dbReference type="GO" id="GO:0005524">
    <property type="term" value="F:ATP binding"/>
    <property type="evidence" value="ECO:0007669"/>
    <property type="project" value="UniProtKB-UniRule"/>
</dbReference>
<dbReference type="Gene3D" id="1.10.510.10">
    <property type="entry name" value="Transferase(Phosphotransferase) domain 1"/>
    <property type="match status" value="1"/>
</dbReference>
<feature type="domain" description="Protein kinase" evidence="11">
    <location>
        <begin position="36"/>
        <end position="295"/>
    </location>
</feature>
<dbReference type="InterPro" id="IPR000719">
    <property type="entry name" value="Prot_kinase_dom"/>
</dbReference>
<keyword evidence="3" id="KW-0808">Transferase</keyword>
<dbReference type="RefSeq" id="XP_025347825.1">
    <property type="nucleotide sequence ID" value="XM_025490331.1"/>
</dbReference>
<reference evidence="13 14" key="1">
    <citation type="journal article" date="2018" name="Mol. Biol. Evol.">
        <title>Broad Genomic Sampling Reveals a Smut Pathogenic Ancestry of the Fungal Clade Ustilaginomycotina.</title>
        <authorList>
            <person name="Kijpornyongpan T."/>
            <person name="Mondo S.J."/>
            <person name="Barry K."/>
            <person name="Sandor L."/>
            <person name="Lee J."/>
            <person name="Lipzen A."/>
            <person name="Pangilinan J."/>
            <person name="LaButti K."/>
            <person name="Hainaut M."/>
            <person name="Henrissat B."/>
            <person name="Grigoriev I.V."/>
            <person name="Spatafora J.W."/>
            <person name="Aime M.C."/>
        </authorList>
    </citation>
    <scope>NUCLEOTIDE SEQUENCE [LARGE SCALE GENOMIC DNA]</scope>
    <source>
        <strain evidence="13 14">MCA 4718</strain>
    </source>
</reference>
<dbReference type="InterPro" id="IPR008271">
    <property type="entry name" value="Ser/Thr_kinase_AS"/>
</dbReference>
<dbReference type="InterPro" id="IPR017441">
    <property type="entry name" value="Protein_kinase_ATP_BS"/>
</dbReference>
<accession>A0A316UCC8</accession>
<keyword evidence="2 10" id="KW-0723">Serine/threonine-protein kinase</keyword>
<evidence type="ECO:0000256" key="10">
    <source>
        <dbReference type="RuleBase" id="RU000304"/>
    </source>
</evidence>
<dbReference type="PROSITE" id="PS50011">
    <property type="entry name" value="PROTEIN_KINASE_DOM"/>
    <property type="match status" value="1"/>
</dbReference>
<dbReference type="FunFam" id="1.10.510.10:FF:000005">
    <property type="entry name" value="cAMP-dependent protein kinase catalytic subunit alpha"/>
    <property type="match status" value="1"/>
</dbReference>
<dbReference type="EC" id="2.7.11.11" evidence="1"/>
<evidence type="ECO:0000256" key="3">
    <source>
        <dbReference type="ARBA" id="ARBA00022679"/>
    </source>
</evidence>
<feature type="domain" description="AGC-kinase C-terminal" evidence="12">
    <location>
        <begin position="296"/>
        <end position="364"/>
    </location>
</feature>
<dbReference type="InterPro" id="IPR011009">
    <property type="entry name" value="Kinase-like_dom_sf"/>
</dbReference>
<evidence type="ECO:0000256" key="2">
    <source>
        <dbReference type="ARBA" id="ARBA00022527"/>
    </source>
</evidence>
<dbReference type="SMART" id="SM00220">
    <property type="entry name" value="S_TKc"/>
    <property type="match status" value="1"/>
</dbReference>
<evidence type="ECO:0000313" key="14">
    <source>
        <dbReference type="Proteomes" id="UP000245942"/>
    </source>
</evidence>
<evidence type="ECO:0000256" key="7">
    <source>
        <dbReference type="ARBA" id="ARBA00047292"/>
    </source>
</evidence>
<dbReference type="PROSITE" id="PS51285">
    <property type="entry name" value="AGC_KINASE_CTER"/>
    <property type="match status" value="1"/>
</dbReference>
<dbReference type="InterPro" id="IPR000961">
    <property type="entry name" value="AGC-kinase_C"/>
</dbReference>
<evidence type="ECO:0000256" key="5">
    <source>
        <dbReference type="ARBA" id="ARBA00022777"/>
    </source>
</evidence>
<keyword evidence="4 9" id="KW-0547">Nucleotide-binding</keyword>
<evidence type="ECO:0000256" key="6">
    <source>
        <dbReference type="ARBA" id="ARBA00022840"/>
    </source>
</evidence>
<dbReference type="CDD" id="cd05580">
    <property type="entry name" value="STKc_PKA_like"/>
    <property type="match status" value="1"/>
</dbReference>
<dbReference type="Proteomes" id="UP000245942">
    <property type="component" value="Unassembled WGS sequence"/>
</dbReference>
<gene>
    <name evidence="13" type="ORF">BCV69DRAFT_249174</name>
</gene>
<keyword evidence="6 9" id="KW-0067">ATP-binding</keyword>
<evidence type="ECO:0000256" key="1">
    <source>
        <dbReference type="ARBA" id="ARBA00012444"/>
    </source>
</evidence>
<organism evidence="13 14">
    <name type="scientific">Pseudomicrostroma glucosiphilum</name>
    <dbReference type="NCBI Taxonomy" id="1684307"/>
    <lineage>
        <taxon>Eukaryota</taxon>
        <taxon>Fungi</taxon>
        <taxon>Dikarya</taxon>
        <taxon>Basidiomycota</taxon>
        <taxon>Ustilaginomycotina</taxon>
        <taxon>Exobasidiomycetes</taxon>
        <taxon>Microstromatales</taxon>
        <taxon>Microstromatales incertae sedis</taxon>
        <taxon>Pseudomicrostroma</taxon>
    </lineage>
</organism>
<evidence type="ECO:0000256" key="9">
    <source>
        <dbReference type="PROSITE-ProRule" id="PRU10141"/>
    </source>
</evidence>
<dbReference type="GO" id="GO:0004691">
    <property type="term" value="F:cAMP-dependent protein kinase activity"/>
    <property type="evidence" value="ECO:0007669"/>
    <property type="project" value="UniProtKB-EC"/>
</dbReference>
<proteinExistence type="inferred from homology"/>
<name>A0A316UCC8_9BASI</name>